<reference evidence="2 3" key="1">
    <citation type="submission" date="2017-09" db="EMBL/GenBank/DDBJ databases">
        <title>Depth-based differentiation of microbial function through sediment-hosted aquifers and enrichment of novel symbionts in the deep terrestrial subsurface.</title>
        <authorList>
            <person name="Probst A.J."/>
            <person name="Ladd B."/>
            <person name="Jarett J.K."/>
            <person name="Geller-Mcgrath D.E."/>
            <person name="Sieber C.M."/>
            <person name="Emerson J.B."/>
            <person name="Anantharaman K."/>
            <person name="Thomas B.C."/>
            <person name="Malmstrom R."/>
            <person name="Stieglmeier M."/>
            <person name="Klingl A."/>
            <person name="Woyke T."/>
            <person name="Ryan C.M."/>
            <person name="Banfield J.F."/>
        </authorList>
    </citation>
    <scope>NUCLEOTIDE SEQUENCE [LARGE SCALE GENOMIC DNA]</scope>
    <source>
        <strain evidence="2">CG22_combo_CG10-13_8_21_14_all_47_17</strain>
    </source>
</reference>
<dbReference type="InterPro" id="IPR051548">
    <property type="entry name" value="Grx-like_ET"/>
</dbReference>
<gene>
    <name evidence="2" type="ORF">COX00_02830</name>
</gene>
<dbReference type="InterPro" id="IPR011767">
    <property type="entry name" value="GLR_AS"/>
</dbReference>
<evidence type="ECO:0000313" key="2">
    <source>
        <dbReference type="EMBL" id="PIP60518.1"/>
    </source>
</evidence>
<dbReference type="AlphaFoldDB" id="A0A2H0BU54"/>
<dbReference type="Proteomes" id="UP000231581">
    <property type="component" value="Unassembled WGS sequence"/>
</dbReference>
<sequence length="81" mass="8930">MKVKIYSTPTCPYCKLAKGYLTEHEIPFDDIDVSANSDVAQEMVKLSGQMGVPVIDVDGQIIVGWNKMALEEALAKRKETA</sequence>
<dbReference type="Pfam" id="PF00462">
    <property type="entry name" value="Glutaredoxin"/>
    <property type="match status" value="1"/>
</dbReference>
<dbReference type="Gene3D" id="3.40.30.10">
    <property type="entry name" value="Glutaredoxin"/>
    <property type="match status" value="1"/>
</dbReference>
<dbReference type="NCBIfam" id="TIGR02196">
    <property type="entry name" value="GlrX_YruB"/>
    <property type="match status" value="1"/>
</dbReference>
<comment type="caution">
    <text evidence="2">The sequence shown here is derived from an EMBL/GenBank/DDBJ whole genome shotgun (WGS) entry which is preliminary data.</text>
</comment>
<dbReference type="SUPFAM" id="SSF52833">
    <property type="entry name" value="Thioredoxin-like"/>
    <property type="match status" value="1"/>
</dbReference>
<name>A0A2H0BU54_9BACT</name>
<dbReference type="GO" id="GO:0009055">
    <property type="term" value="F:electron transfer activity"/>
    <property type="evidence" value="ECO:0007669"/>
    <property type="project" value="TreeGrafter"/>
</dbReference>
<accession>A0A2H0BU54</accession>
<organism evidence="2 3">
    <name type="scientific">Candidatus Uhrbacteria bacterium CG22_combo_CG10-13_8_21_14_all_47_17</name>
    <dbReference type="NCBI Taxonomy" id="1975041"/>
    <lineage>
        <taxon>Bacteria</taxon>
        <taxon>Candidatus Uhriibacteriota</taxon>
    </lineage>
</organism>
<dbReference type="PROSITE" id="PS51354">
    <property type="entry name" value="GLUTAREDOXIN_2"/>
    <property type="match status" value="1"/>
</dbReference>
<dbReference type="EMBL" id="PCSZ01000056">
    <property type="protein sequence ID" value="PIP60518.1"/>
    <property type="molecule type" value="Genomic_DNA"/>
</dbReference>
<dbReference type="InterPro" id="IPR011911">
    <property type="entry name" value="GlrX_YruB"/>
</dbReference>
<dbReference type="CDD" id="cd02976">
    <property type="entry name" value="NrdH"/>
    <property type="match status" value="1"/>
</dbReference>
<proteinExistence type="predicted"/>
<dbReference type="InterPro" id="IPR036249">
    <property type="entry name" value="Thioredoxin-like_sf"/>
</dbReference>
<dbReference type="PANTHER" id="PTHR34386:SF1">
    <property type="entry name" value="GLUTAREDOXIN-LIKE PROTEIN NRDH"/>
    <property type="match status" value="1"/>
</dbReference>
<dbReference type="InterPro" id="IPR002109">
    <property type="entry name" value="Glutaredoxin"/>
</dbReference>
<evidence type="ECO:0000259" key="1">
    <source>
        <dbReference type="Pfam" id="PF00462"/>
    </source>
</evidence>
<dbReference type="PANTHER" id="PTHR34386">
    <property type="entry name" value="GLUTAREDOXIN"/>
    <property type="match status" value="1"/>
</dbReference>
<protein>
    <submittedName>
        <fullName evidence="2">NrdH-redoxin</fullName>
    </submittedName>
</protein>
<feature type="domain" description="Glutaredoxin" evidence="1">
    <location>
        <begin position="3"/>
        <end position="62"/>
    </location>
</feature>
<dbReference type="GO" id="GO:0045454">
    <property type="term" value="P:cell redox homeostasis"/>
    <property type="evidence" value="ECO:0007669"/>
    <property type="project" value="TreeGrafter"/>
</dbReference>
<evidence type="ECO:0000313" key="3">
    <source>
        <dbReference type="Proteomes" id="UP000231581"/>
    </source>
</evidence>
<dbReference type="PROSITE" id="PS00195">
    <property type="entry name" value="GLUTAREDOXIN_1"/>
    <property type="match status" value="1"/>
</dbReference>